<evidence type="ECO:0000313" key="2">
    <source>
        <dbReference type="Proteomes" id="UP000821853"/>
    </source>
</evidence>
<dbReference type="OrthoDB" id="10490722at2759"/>
<accession>A0A9J6F7F0</accession>
<protein>
    <submittedName>
        <fullName evidence="1">Uncharacterized protein</fullName>
    </submittedName>
</protein>
<dbReference type="Proteomes" id="UP000821853">
    <property type="component" value="Chromosome 1"/>
</dbReference>
<comment type="caution">
    <text evidence="1">The sequence shown here is derived from an EMBL/GenBank/DDBJ whole genome shotgun (WGS) entry which is preliminary data.</text>
</comment>
<keyword evidence="2" id="KW-1185">Reference proteome</keyword>
<dbReference type="AlphaFoldDB" id="A0A9J6F7F0"/>
<organism evidence="1 2">
    <name type="scientific">Haemaphysalis longicornis</name>
    <name type="common">Bush tick</name>
    <dbReference type="NCBI Taxonomy" id="44386"/>
    <lineage>
        <taxon>Eukaryota</taxon>
        <taxon>Metazoa</taxon>
        <taxon>Ecdysozoa</taxon>
        <taxon>Arthropoda</taxon>
        <taxon>Chelicerata</taxon>
        <taxon>Arachnida</taxon>
        <taxon>Acari</taxon>
        <taxon>Parasitiformes</taxon>
        <taxon>Ixodida</taxon>
        <taxon>Ixodoidea</taxon>
        <taxon>Ixodidae</taxon>
        <taxon>Haemaphysalinae</taxon>
        <taxon>Haemaphysalis</taxon>
    </lineage>
</organism>
<reference evidence="1 2" key="1">
    <citation type="journal article" date="2020" name="Cell">
        <title>Large-Scale Comparative Analyses of Tick Genomes Elucidate Their Genetic Diversity and Vector Capacities.</title>
        <authorList>
            <consortium name="Tick Genome and Microbiome Consortium (TIGMIC)"/>
            <person name="Jia N."/>
            <person name="Wang J."/>
            <person name="Shi W."/>
            <person name="Du L."/>
            <person name="Sun Y."/>
            <person name="Zhan W."/>
            <person name="Jiang J.F."/>
            <person name="Wang Q."/>
            <person name="Zhang B."/>
            <person name="Ji P."/>
            <person name="Bell-Sakyi L."/>
            <person name="Cui X.M."/>
            <person name="Yuan T.T."/>
            <person name="Jiang B.G."/>
            <person name="Yang W.F."/>
            <person name="Lam T.T."/>
            <person name="Chang Q.C."/>
            <person name="Ding S.J."/>
            <person name="Wang X.J."/>
            <person name="Zhu J.G."/>
            <person name="Ruan X.D."/>
            <person name="Zhao L."/>
            <person name="Wei J.T."/>
            <person name="Ye R.Z."/>
            <person name="Que T.C."/>
            <person name="Du C.H."/>
            <person name="Zhou Y.H."/>
            <person name="Cheng J.X."/>
            <person name="Dai P.F."/>
            <person name="Guo W.B."/>
            <person name="Han X.H."/>
            <person name="Huang E.J."/>
            <person name="Li L.F."/>
            <person name="Wei W."/>
            <person name="Gao Y.C."/>
            <person name="Liu J.Z."/>
            <person name="Shao H.Z."/>
            <person name="Wang X."/>
            <person name="Wang C.C."/>
            <person name="Yang T.C."/>
            <person name="Huo Q.B."/>
            <person name="Li W."/>
            <person name="Chen H.Y."/>
            <person name="Chen S.E."/>
            <person name="Zhou L.G."/>
            <person name="Ni X.B."/>
            <person name="Tian J.H."/>
            <person name="Sheng Y."/>
            <person name="Liu T."/>
            <person name="Pan Y.S."/>
            <person name="Xia L.Y."/>
            <person name="Li J."/>
            <person name="Zhao F."/>
            <person name="Cao W.C."/>
        </authorList>
    </citation>
    <scope>NUCLEOTIDE SEQUENCE [LARGE SCALE GENOMIC DNA]</scope>
    <source>
        <strain evidence="1">HaeL-2018</strain>
    </source>
</reference>
<dbReference type="VEuPathDB" id="VectorBase:HLOH_054152"/>
<dbReference type="EMBL" id="JABSTR010000001">
    <property type="protein sequence ID" value="KAH9361942.1"/>
    <property type="molecule type" value="Genomic_DNA"/>
</dbReference>
<sequence>MDFQLKMAEMKLKTVEAQVLLAQTKSDGASRVRDDVSEAESQSSPMSLRHYAKLLAGTFPKFLTDSEVPIWFESAESALEAYEVPKELWGQIVFPMISERVAYLSTRLTPAKHRDYAAKKVS</sequence>
<evidence type="ECO:0000313" key="1">
    <source>
        <dbReference type="EMBL" id="KAH9361942.1"/>
    </source>
</evidence>
<proteinExistence type="predicted"/>
<name>A0A9J6F7F0_HAELO</name>
<gene>
    <name evidence="1" type="ORF">HPB48_003649</name>
</gene>